<feature type="active site" evidence="2">
    <location>
        <position position="25"/>
    </location>
</feature>
<dbReference type="GO" id="GO:0016094">
    <property type="term" value="P:polyprenol biosynthetic process"/>
    <property type="evidence" value="ECO:0007669"/>
    <property type="project" value="TreeGrafter"/>
</dbReference>
<dbReference type="InterPro" id="IPR018520">
    <property type="entry name" value="UPP_synth-like_CS"/>
</dbReference>
<protein>
    <recommendedName>
        <fullName evidence="2">Isoprenyl transferase</fullName>
        <ecNumber evidence="2">2.5.1.-</ecNumber>
    </recommendedName>
</protein>
<dbReference type="KEGG" id="cmah:C1I91_20635"/>
<dbReference type="AlphaFoldDB" id="A0A410DXL6"/>
<evidence type="ECO:0000313" key="4">
    <source>
        <dbReference type="Proteomes" id="UP000286268"/>
    </source>
</evidence>
<comment type="cofactor">
    <cofactor evidence="2">
        <name>Mg(2+)</name>
        <dbReference type="ChEBI" id="CHEBI:18420"/>
    </cofactor>
    <text evidence="2">Binds 2 magnesium ions per subunit.</text>
</comment>
<comment type="subunit">
    <text evidence="2">Homodimer.</text>
</comment>
<dbReference type="HAMAP" id="MF_01139">
    <property type="entry name" value="ISPT"/>
    <property type="match status" value="1"/>
</dbReference>
<feature type="binding site" evidence="2">
    <location>
        <position position="76"/>
    </location>
    <ligand>
        <name>substrate</name>
    </ligand>
</feature>
<dbReference type="OrthoDB" id="4191603at2"/>
<feature type="binding site" evidence="2">
    <location>
        <begin position="70"/>
        <end position="72"/>
    </location>
    <ligand>
        <name>substrate</name>
    </ligand>
</feature>
<dbReference type="GO" id="GO:0005829">
    <property type="term" value="C:cytosol"/>
    <property type="evidence" value="ECO:0007669"/>
    <property type="project" value="TreeGrafter"/>
</dbReference>
<feature type="active site" description="Proton acceptor" evidence="2">
    <location>
        <position position="73"/>
    </location>
</feature>
<feature type="binding site" evidence="2">
    <location>
        <begin position="26"/>
        <end position="29"/>
    </location>
    <ligand>
        <name>substrate</name>
    </ligand>
</feature>
<dbReference type="InterPro" id="IPR001441">
    <property type="entry name" value="UPP_synth-like"/>
</dbReference>
<dbReference type="NCBIfam" id="NF011405">
    <property type="entry name" value="PRK14830.1"/>
    <property type="match status" value="1"/>
</dbReference>
<keyword evidence="1 2" id="KW-0808">Transferase</keyword>
<dbReference type="PANTHER" id="PTHR10291">
    <property type="entry name" value="DEHYDRODOLICHYL DIPHOSPHATE SYNTHASE FAMILY MEMBER"/>
    <property type="match status" value="1"/>
</dbReference>
<keyword evidence="2" id="KW-0460">Magnesium</keyword>
<dbReference type="InterPro" id="IPR036424">
    <property type="entry name" value="UPP_synth-like_sf"/>
</dbReference>
<feature type="binding site" evidence="2">
    <location>
        <begin position="198"/>
        <end position="200"/>
    </location>
    <ligand>
        <name>substrate</name>
    </ligand>
</feature>
<dbReference type="CDD" id="cd00475">
    <property type="entry name" value="Cis_IPPS"/>
    <property type="match status" value="1"/>
</dbReference>
<feature type="binding site" evidence="2">
    <location>
        <position position="192"/>
    </location>
    <ligand>
        <name>substrate</name>
    </ligand>
</feature>
<feature type="binding site" evidence="2">
    <location>
        <position position="25"/>
    </location>
    <ligand>
        <name>Mg(2+)</name>
        <dbReference type="ChEBI" id="CHEBI:18420"/>
    </ligand>
</feature>
<name>A0A410DXL6_9CLOT</name>
<proteinExistence type="inferred from homology"/>
<dbReference type="NCBIfam" id="TIGR00055">
    <property type="entry name" value="uppS"/>
    <property type="match status" value="1"/>
</dbReference>
<dbReference type="FunFam" id="3.40.1180.10:FF:000001">
    <property type="entry name" value="(2E,6E)-farnesyl-diphosphate-specific ditrans,polycis-undecaprenyl-diphosphate synthase"/>
    <property type="match status" value="1"/>
</dbReference>
<dbReference type="PROSITE" id="PS01066">
    <property type="entry name" value="UPP_SYNTHASE"/>
    <property type="match status" value="1"/>
</dbReference>
<feature type="binding site" evidence="2">
    <location>
        <position position="74"/>
    </location>
    <ligand>
        <name>substrate</name>
    </ligand>
</feature>
<feature type="binding site" evidence="2">
    <location>
        <position position="42"/>
    </location>
    <ligand>
        <name>substrate</name>
    </ligand>
</feature>
<dbReference type="Gene3D" id="3.40.1180.10">
    <property type="entry name" value="Decaprenyl diphosphate synthase-like"/>
    <property type="match status" value="1"/>
</dbReference>
<reference evidence="3 4" key="1">
    <citation type="submission" date="2018-01" db="EMBL/GenBank/DDBJ databases">
        <title>Genome Sequencing and Assembly of Anaerobacter polyendosporus strain CT4.</title>
        <authorList>
            <person name="Tachaapaikoon C."/>
            <person name="Sutheeworapong S."/>
            <person name="Jenjaroenpun P."/>
            <person name="Wongsurawat T."/>
            <person name="Nookeaw I."/>
            <person name="Cheawchanlertfa P."/>
            <person name="Kosugi A."/>
            <person name="Cheevadhanarak S."/>
            <person name="Ratanakhanokchai K."/>
        </authorList>
    </citation>
    <scope>NUCLEOTIDE SEQUENCE [LARGE SCALE GENOMIC DNA]</scope>
    <source>
        <strain evidence="3 4">CT4</strain>
    </source>
</reference>
<dbReference type="EMBL" id="CP025746">
    <property type="protein sequence ID" value="QAA33844.1"/>
    <property type="molecule type" value="Genomic_DNA"/>
</dbReference>
<evidence type="ECO:0000256" key="1">
    <source>
        <dbReference type="ARBA" id="ARBA00022679"/>
    </source>
</evidence>
<feature type="binding site" evidence="2">
    <location>
        <position position="38"/>
    </location>
    <ligand>
        <name>substrate</name>
    </ligand>
</feature>
<sequence>MLSLVNELRNRHENKVPRHIAIICDGNGRWARKKGLNRTFGHKAGTKPIEKITKACVEMGVEVLTFYAFSTENWNRTEEEVSFLMNLFKDFFIKLRKEADNNVKVRHIGFTDKLSKELLKEIRKTENATMNNSGLILNIALNYGSRIEITDAIKKIVDDVNSDNISLDGINESLVSSYMLTAGLPDVDLIIRTSGEKRISNFLLWQAAKAQLWYTDDCWPDFTCKHLKQAVNSYNRSLIIG</sequence>
<keyword evidence="2" id="KW-0479">Metal-binding</keyword>
<gene>
    <name evidence="3" type="ORF">C1I91_20635</name>
</gene>
<keyword evidence="4" id="KW-1185">Reference proteome</keyword>
<comment type="similarity">
    <text evidence="2">Belongs to the UPP synthase family.</text>
</comment>
<evidence type="ECO:0000313" key="3">
    <source>
        <dbReference type="EMBL" id="QAA33844.1"/>
    </source>
</evidence>
<dbReference type="PANTHER" id="PTHR10291:SF0">
    <property type="entry name" value="DEHYDRODOLICHYL DIPHOSPHATE SYNTHASE 2"/>
    <property type="match status" value="1"/>
</dbReference>
<comment type="caution">
    <text evidence="2">Lacks conserved residue(s) required for the propagation of feature annotation.</text>
</comment>
<organism evidence="3 4">
    <name type="scientific">Clostridium manihotivorum</name>
    <dbReference type="NCBI Taxonomy" id="2320868"/>
    <lineage>
        <taxon>Bacteria</taxon>
        <taxon>Bacillati</taxon>
        <taxon>Bacillota</taxon>
        <taxon>Clostridia</taxon>
        <taxon>Eubacteriales</taxon>
        <taxon>Clostridiaceae</taxon>
        <taxon>Clostridium</taxon>
    </lineage>
</organism>
<dbReference type="Proteomes" id="UP000286268">
    <property type="component" value="Chromosome"/>
</dbReference>
<dbReference type="GO" id="GO:0008834">
    <property type="term" value="F:ditrans,polycis-undecaprenyl-diphosphate synthase [(2E,6E)-farnesyl-diphosphate specific] activity"/>
    <property type="evidence" value="ECO:0007669"/>
    <property type="project" value="TreeGrafter"/>
</dbReference>
<feature type="binding site" evidence="2">
    <location>
        <position position="30"/>
    </location>
    <ligand>
        <name>substrate</name>
    </ligand>
</feature>
<dbReference type="EC" id="2.5.1.-" evidence="2"/>
<evidence type="ECO:0000256" key="2">
    <source>
        <dbReference type="HAMAP-Rule" id="MF_01139"/>
    </source>
</evidence>
<dbReference type="SUPFAM" id="SSF64005">
    <property type="entry name" value="Undecaprenyl diphosphate synthase"/>
    <property type="match status" value="1"/>
</dbReference>
<comment type="function">
    <text evidence="2">Catalyzes the condensation of isopentenyl diphosphate (IPP) with allylic pyrophosphates generating different type of terpenoids.</text>
</comment>
<dbReference type="GO" id="GO:0000287">
    <property type="term" value="F:magnesium ion binding"/>
    <property type="evidence" value="ECO:0007669"/>
    <property type="project" value="UniProtKB-UniRule"/>
</dbReference>
<accession>A0A410DXL6</accession>
<dbReference type="GO" id="GO:0030145">
    <property type="term" value="F:manganese ion binding"/>
    <property type="evidence" value="ECO:0007669"/>
    <property type="project" value="TreeGrafter"/>
</dbReference>
<dbReference type="Pfam" id="PF01255">
    <property type="entry name" value="Prenyltransf"/>
    <property type="match status" value="1"/>
</dbReference>